<dbReference type="EMBL" id="CAFBAA010000036">
    <property type="protein sequence ID" value="CAB4844784.1"/>
    <property type="molecule type" value="Genomic_DNA"/>
</dbReference>
<name>A0A6J7BID0_9ZZZZ</name>
<accession>A0A6J7BID0</accession>
<dbReference type="EMBL" id="CAEZXB010000019">
    <property type="protein sequence ID" value="CAB4679551.1"/>
    <property type="molecule type" value="Genomic_DNA"/>
</dbReference>
<evidence type="ECO:0000313" key="1">
    <source>
        <dbReference type="EMBL" id="CAB4679551.1"/>
    </source>
</evidence>
<dbReference type="Pfam" id="PF11248">
    <property type="entry name" value="DUF3046"/>
    <property type="match status" value="1"/>
</dbReference>
<dbReference type="EMBL" id="CAEZXN010000008">
    <property type="protein sequence ID" value="CAB4690227.1"/>
    <property type="molecule type" value="Genomic_DNA"/>
</dbReference>
<dbReference type="InterPro" id="IPR021408">
    <property type="entry name" value="DUF3046"/>
</dbReference>
<protein>
    <submittedName>
        <fullName evidence="3">Unannotated protein</fullName>
    </submittedName>
</protein>
<evidence type="ECO:0000313" key="3">
    <source>
        <dbReference type="EMBL" id="CAB4844784.1"/>
    </source>
</evidence>
<reference evidence="3" key="1">
    <citation type="submission" date="2020-05" db="EMBL/GenBank/DDBJ databases">
        <authorList>
            <person name="Chiriac C."/>
            <person name="Salcher M."/>
            <person name="Ghai R."/>
            <person name="Kavagutti S V."/>
        </authorList>
    </citation>
    <scope>NUCLEOTIDE SEQUENCE</scope>
</reference>
<evidence type="ECO:0000313" key="2">
    <source>
        <dbReference type="EMBL" id="CAB4690227.1"/>
    </source>
</evidence>
<dbReference type="EMBL" id="CAFBRC010000003">
    <property type="protein sequence ID" value="CAB5071038.1"/>
    <property type="molecule type" value="Genomic_DNA"/>
</dbReference>
<sequence length="65" mass="7667">MRLTEFWRRMDEYLGPQWSRSFAADVVLSELQGRTIDQALAQGEDAKEVWRALCRHDPRVPAHLR</sequence>
<dbReference type="AlphaFoldDB" id="A0A6J7BID0"/>
<evidence type="ECO:0000313" key="4">
    <source>
        <dbReference type="EMBL" id="CAB5071038.1"/>
    </source>
</evidence>
<proteinExistence type="predicted"/>
<organism evidence="3">
    <name type="scientific">freshwater metagenome</name>
    <dbReference type="NCBI Taxonomy" id="449393"/>
    <lineage>
        <taxon>unclassified sequences</taxon>
        <taxon>metagenomes</taxon>
        <taxon>ecological metagenomes</taxon>
    </lineage>
</organism>
<gene>
    <name evidence="1" type="ORF">UFOPK2342_01040</name>
    <name evidence="2" type="ORF">UFOPK2423_00525</name>
    <name evidence="3" type="ORF">UFOPK3266_01230</name>
    <name evidence="4" type="ORF">UFOPK4367_00072</name>
</gene>